<dbReference type="AlphaFoldDB" id="A0A8T7M710"/>
<dbReference type="NCBIfam" id="NF038114">
    <property type="entry name" value="rightmost"/>
    <property type="match status" value="1"/>
</dbReference>
<proteinExistence type="predicted"/>
<evidence type="ECO:0000313" key="1">
    <source>
        <dbReference type="EMBL" id="NWJ47935.1"/>
    </source>
</evidence>
<dbReference type="Proteomes" id="UP000521676">
    <property type="component" value="Unassembled WGS sequence"/>
</dbReference>
<dbReference type="NCBIfam" id="NF047446">
    <property type="entry name" value="barrel_OmpL47"/>
    <property type="match status" value="1"/>
</dbReference>
<name>A0A8T7M710_9CHLR</name>
<organism evidence="1 3">
    <name type="scientific">Candidatus Chlorohelix allophototropha</name>
    <dbReference type="NCBI Taxonomy" id="3003348"/>
    <lineage>
        <taxon>Bacteria</taxon>
        <taxon>Bacillati</taxon>
        <taxon>Chloroflexota</taxon>
        <taxon>Chloroflexia</taxon>
        <taxon>Candidatus Chloroheliales</taxon>
        <taxon>Candidatus Chloroheliaceae</taxon>
        <taxon>Candidatus Chlorohelix</taxon>
    </lineage>
</organism>
<dbReference type="RefSeq" id="WP_341471712.1">
    <property type="nucleotide sequence ID" value="NZ_CP128400.1"/>
</dbReference>
<evidence type="ECO:0000313" key="3">
    <source>
        <dbReference type="Proteomes" id="UP000521676"/>
    </source>
</evidence>
<evidence type="ECO:0000313" key="2">
    <source>
        <dbReference type="EMBL" id="WJW69840.1"/>
    </source>
</evidence>
<reference evidence="1 3" key="1">
    <citation type="submission" date="2020-06" db="EMBL/GenBank/DDBJ databases">
        <title>Anoxygenic phototrophic Chloroflexota member uses a Type I reaction center.</title>
        <authorList>
            <person name="Tsuji J.M."/>
            <person name="Shaw N.A."/>
            <person name="Nagashima S."/>
            <person name="Venkiteswaran J."/>
            <person name="Schiff S.L."/>
            <person name="Hanada S."/>
            <person name="Tank M."/>
            <person name="Neufeld J.D."/>
        </authorList>
    </citation>
    <scope>NUCLEOTIDE SEQUENCE [LARGE SCALE GENOMIC DNA]</scope>
    <source>
        <strain evidence="1">L227-S17</strain>
    </source>
</reference>
<gene>
    <name evidence="1" type="ORF">HXX08_18940</name>
    <name evidence="2" type="ORF">OZ401_003470</name>
</gene>
<dbReference type="EMBL" id="CP128400">
    <property type="protein sequence ID" value="WJW69840.1"/>
    <property type="molecule type" value="Genomic_DNA"/>
</dbReference>
<evidence type="ECO:0000313" key="4">
    <source>
        <dbReference type="Proteomes" id="UP001431572"/>
    </source>
</evidence>
<keyword evidence="4" id="KW-1185">Reference proteome</keyword>
<sequence length="394" mass="42092">MTATSDTFKDIVGNESTGTLGNIKIDRTAPKTNANLPQANANGWYSSSVNITLGATDNLSGVDKTWYKFDGDEYSLYTGALVFETNGTHSLSFYSVDKAGNEEAAGNVTIKLNNGKPSIKGVPDRTPDGMSGNVAWYRNEVLVHWICTDEISGIASCPEDTLIDTERTDNVVTGTAINNAGLSATASVKLNLDKTAPIVSINGVEENATYSIGSVPAFSCAATDNLSGVQGNCKVEYLYGGSPNQVGSITIRAVASDVAGNNARIDAHFKIVYDFGSFVEASGLPGRYDENRVPVYKAGGILTVKFQVRKTDGTVVPVRYTSKEVNGVQQPIVEWLVPVKGSSVSQGSGHSVTWDEGAQVLVYDWNTTKDMVGYWQVGIKMDDGQIFTMTIGLE</sequence>
<protein>
    <submittedName>
        <fullName evidence="2">PxKF domain-containing protein</fullName>
    </submittedName>
</protein>
<dbReference type="Gene3D" id="3.30.1920.20">
    <property type="match status" value="1"/>
</dbReference>
<dbReference type="EMBL" id="JACATZ010000003">
    <property type="protein sequence ID" value="NWJ47935.1"/>
    <property type="molecule type" value="Genomic_DNA"/>
</dbReference>
<accession>A0A8T7M710</accession>
<dbReference type="InterPro" id="IPR058094">
    <property type="entry name" value="Ig-like_OmpL47-like"/>
</dbReference>
<reference evidence="2" key="2">
    <citation type="journal article" date="2024" name="Nature">
        <title>Anoxygenic phototroph of the Chloroflexota uses a type I reaction centre.</title>
        <authorList>
            <person name="Tsuji J.M."/>
            <person name="Shaw N.A."/>
            <person name="Nagashima S."/>
            <person name="Venkiteswaran J.J."/>
            <person name="Schiff S.L."/>
            <person name="Watanabe T."/>
            <person name="Fukui M."/>
            <person name="Hanada S."/>
            <person name="Tank M."/>
            <person name="Neufeld J.D."/>
        </authorList>
    </citation>
    <scope>NUCLEOTIDE SEQUENCE</scope>
    <source>
        <strain evidence="2">L227-S17</strain>
    </source>
</reference>
<dbReference type="Proteomes" id="UP001431572">
    <property type="component" value="Chromosome 2"/>
</dbReference>